<evidence type="ECO:0000256" key="6">
    <source>
        <dbReference type="ARBA" id="ARBA00023242"/>
    </source>
</evidence>
<dbReference type="EMBL" id="JAVRRG010000122">
    <property type="protein sequence ID" value="KAK5083287.1"/>
    <property type="molecule type" value="Genomic_DNA"/>
</dbReference>
<dbReference type="PANTHER" id="PTHR46239:SF1">
    <property type="entry name" value="DNA REPAIR PROTEIN RAD51 HOMOLOG 3"/>
    <property type="match status" value="1"/>
</dbReference>
<keyword evidence="6" id="KW-0539">Nucleus</keyword>
<sequence>MDDQESSDQHNFSQPSSPAHRLPTLNGVQALFDAIEKHKPISTSVAGLDATLCLTDDALPAGGGIPRGRLTEVYGAPGSGKTHFAIQLAANALRDGDDARVVWIDTSSQLPYSRLRRFLQVPQQTPVGDAPVANGVNEHEEVTLDERLEHLYISSFPHLLALVLHPSEDFPPDGTSLLVIDGLSNITLLGLPHNDTISNRPPTTNGSLSRDDIVAKSIATRRAAMFSAISSGLACLAASRNIAVVVTNNTSSHRKQGGKTSVLRSALNVQQWNENVSTRIVIYRDFWPVTNWTSLDREEARKQRKREKWPLRIAEVEKLNGIEVSAEGTKFVILRNRLHAVEPPKPVSITITDVAPPSSPQLPSQDNEEAMGNLGLEDAEEVEDQSVRLPEDMLSSSAAQELKATKRKIDEVVDSEDEDEIEIGNAGRSSLVPRGQGGFLPSSQLAQEGADDGGSPLSARQTAGVGDHAVDGQDDDMLLHN</sequence>
<dbReference type="InterPro" id="IPR020588">
    <property type="entry name" value="RecA_ATP-bd"/>
</dbReference>
<evidence type="ECO:0000256" key="5">
    <source>
        <dbReference type="ARBA" id="ARBA00023204"/>
    </source>
</evidence>
<dbReference type="PANTHER" id="PTHR46239">
    <property type="entry name" value="DNA REPAIR PROTEIN RAD51 HOMOLOG 3 RAD51C"/>
    <property type="match status" value="1"/>
</dbReference>
<feature type="region of interest" description="Disordered" evidence="7">
    <location>
        <begin position="348"/>
        <end position="369"/>
    </location>
</feature>
<evidence type="ECO:0000313" key="10">
    <source>
        <dbReference type="Proteomes" id="UP001345013"/>
    </source>
</evidence>
<accession>A0ABR0K3T1</accession>
<evidence type="ECO:0000256" key="3">
    <source>
        <dbReference type="ARBA" id="ARBA00022763"/>
    </source>
</evidence>
<dbReference type="SUPFAM" id="SSF52540">
    <property type="entry name" value="P-loop containing nucleoside triphosphate hydrolases"/>
    <property type="match status" value="1"/>
</dbReference>
<proteinExistence type="predicted"/>
<dbReference type="Proteomes" id="UP001345013">
    <property type="component" value="Unassembled WGS sequence"/>
</dbReference>
<evidence type="ECO:0000256" key="7">
    <source>
        <dbReference type="SAM" id="MobiDB-lite"/>
    </source>
</evidence>
<comment type="subcellular location">
    <subcellularLocation>
        <location evidence="1">Nucleus</location>
    </subcellularLocation>
</comment>
<evidence type="ECO:0000259" key="8">
    <source>
        <dbReference type="PROSITE" id="PS50162"/>
    </source>
</evidence>
<evidence type="ECO:0000256" key="4">
    <source>
        <dbReference type="ARBA" id="ARBA00022840"/>
    </source>
</evidence>
<keyword evidence="2" id="KW-0547">Nucleotide-binding</keyword>
<keyword evidence="5" id="KW-0234">DNA repair</keyword>
<dbReference type="InterPro" id="IPR027417">
    <property type="entry name" value="P-loop_NTPase"/>
</dbReference>
<reference evidence="9 10" key="1">
    <citation type="submission" date="2023-08" db="EMBL/GenBank/DDBJ databases">
        <title>Black Yeasts Isolated from many extreme environments.</title>
        <authorList>
            <person name="Coleine C."/>
            <person name="Stajich J.E."/>
            <person name="Selbmann L."/>
        </authorList>
    </citation>
    <scope>NUCLEOTIDE SEQUENCE [LARGE SCALE GENOMIC DNA]</scope>
    <source>
        <strain evidence="9 10">CCFEE 5885</strain>
    </source>
</reference>
<keyword evidence="3" id="KW-0227">DNA damage</keyword>
<dbReference type="PROSITE" id="PS50162">
    <property type="entry name" value="RECA_2"/>
    <property type="match status" value="1"/>
</dbReference>
<evidence type="ECO:0000313" key="9">
    <source>
        <dbReference type="EMBL" id="KAK5083287.1"/>
    </source>
</evidence>
<dbReference type="InterPro" id="IPR052093">
    <property type="entry name" value="HR_Repair_Mediator"/>
</dbReference>
<organism evidence="9 10">
    <name type="scientific">Lithohypha guttulata</name>
    <dbReference type="NCBI Taxonomy" id="1690604"/>
    <lineage>
        <taxon>Eukaryota</taxon>
        <taxon>Fungi</taxon>
        <taxon>Dikarya</taxon>
        <taxon>Ascomycota</taxon>
        <taxon>Pezizomycotina</taxon>
        <taxon>Eurotiomycetes</taxon>
        <taxon>Chaetothyriomycetidae</taxon>
        <taxon>Chaetothyriales</taxon>
        <taxon>Trichomeriaceae</taxon>
        <taxon>Lithohypha</taxon>
    </lineage>
</organism>
<feature type="domain" description="RecA family profile 1" evidence="8">
    <location>
        <begin position="37"/>
        <end position="251"/>
    </location>
</feature>
<dbReference type="Pfam" id="PF06745">
    <property type="entry name" value="ATPase"/>
    <property type="match status" value="1"/>
</dbReference>
<comment type="caution">
    <text evidence="9">The sequence shown here is derived from an EMBL/GenBank/DDBJ whole genome shotgun (WGS) entry which is preliminary data.</text>
</comment>
<keyword evidence="10" id="KW-1185">Reference proteome</keyword>
<feature type="compositionally biased region" description="Acidic residues" evidence="7">
    <location>
        <begin position="412"/>
        <end position="422"/>
    </location>
</feature>
<name>A0ABR0K3T1_9EURO</name>
<protein>
    <recommendedName>
        <fullName evidence="8">RecA family profile 1 domain-containing protein</fullName>
    </recommendedName>
</protein>
<dbReference type="InterPro" id="IPR003593">
    <property type="entry name" value="AAA+_ATPase"/>
</dbReference>
<keyword evidence="4" id="KW-0067">ATP-binding</keyword>
<feature type="region of interest" description="Disordered" evidence="7">
    <location>
        <begin position="402"/>
        <end position="481"/>
    </location>
</feature>
<dbReference type="InterPro" id="IPR014774">
    <property type="entry name" value="KaiC-like_dom"/>
</dbReference>
<feature type="compositionally biased region" description="Acidic residues" evidence="7">
    <location>
        <begin position="472"/>
        <end position="481"/>
    </location>
</feature>
<evidence type="ECO:0000256" key="1">
    <source>
        <dbReference type="ARBA" id="ARBA00004123"/>
    </source>
</evidence>
<gene>
    <name evidence="9" type="ORF">LTR24_007784</name>
</gene>
<dbReference type="Gene3D" id="3.40.50.300">
    <property type="entry name" value="P-loop containing nucleotide triphosphate hydrolases"/>
    <property type="match status" value="1"/>
</dbReference>
<feature type="region of interest" description="Disordered" evidence="7">
    <location>
        <begin position="1"/>
        <end position="23"/>
    </location>
</feature>
<dbReference type="SMART" id="SM00382">
    <property type="entry name" value="AAA"/>
    <property type="match status" value="1"/>
</dbReference>
<evidence type="ECO:0000256" key="2">
    <source>
        <dbReference type="ARBA" id="ARBA00022741"/>
    </source>
</evidence>